<dbReference type="GO" id="GO:0007186">
    <property type="term" value="P:G protein-coupled receptor signaling pathway"/>
    <property type="evidence" value="ECO:0000318"/>
    <property type="project" value="GO_Central"/>
</dbReference>
<reference evidence="14" key="3">
    <citation type="submission" date="2025-09" db="UniProtKB">
        <authorList>
            <consortium name="Ensembl"/>
        </authorList>
    </citation>
    <scope>IDENTIFICATION</scope>
    <source>
        <strain evidence="14">Hereford</strain>
    </source>
</reference>
<dbReference type="GeneTree" id="ENSGT01040000240444"/>
<reference evidence="14" key="1">
    <citation type="submission" date="2018-03" db="EMBL/GenBank/DDBJ databases">
        <title>ARS-UCD1.2.</title>
        <authorList>
            <person name="Rosen B.D."/>
            <person name="Bickhart D.M."/>
            <person name="Koren S."/>
            <person name="Schnabel R.D."/>
            <person name="Hall R."/>
            <person name="Zimin A."/>
            <person name="Dreischer C."/>
            <person name="Schultheiss S."/>
            <person name="Schroeder S.G."/>
            <person name="Elsik C.G."/>
            <person name="Couldrey C."/>
            <person name="Liu G.E."/>
            <person name="Van Tassell C.P."/>
            <person name="Phillippy A.M."/>
            <person name="Smith T.P.L."/>
            <person name="Medrano J.F."/>
        </authorList>
    </citation>
    <scope>NUCLEOTIDE SEQUENCE [LARGE SCALE GENOMIC DNA]</scope>
    <source>
        <strain evidence="14">Hereford</strain>
    </source>
</reference>
<keyword evidence="3 10" id="KW-0812">Transmembrane</keyword>
<dbReference type="Proteomes" id="UP000009136">
    <property type="component" value="Chromosome 3"/>
</dbReference>
<feature type="transmembrane region" description="Helical" evidence="12">
    <location>
        <begin position="281"/>
        <end position="303"/>
    </location>
</feature>
<dbReference type="GO" id="GO:0005886">
    <property type="term" value="C:plasma membrane"/>
    <property type="evidence" value="ECO:0000318"/>
    <property type="project" value="GO_Central"/>
</dbReference>
<dbReference type="PaxDb" id="9913-ENSBTAP00000021281"/>
<keyword evidence="2" id="KW-1003">Cell membrane</keyword>
<dbReference type="InterPro" id="IPR044734">
    <property type="entry name" value="GPR35_7tmA"/>
</dbReference>
<evidence type="ECO:0000256" key="10">
    <source>
        <dbReference type="RuleBase" id="RU000688"/>
    </source>
</evidence>
<gene>
    <name evidence="14 16" type="primary">GPR35</name>
</gene>
<dbReference type="InParanoid" id="F1N600"/>
<dbReference type="FunFam" id="1.20.1070.10:FF:000142">
    <property type="entry name" value="G protein-coupled receptor 55"/>
    <property type="match status" value="1"/>
</dbReference>
<dbReference type="SUPFAM" id="SSF81321">
    <property type="entry name" value="Family A G protein-coupled receptor-like"/>
    <property type="match status" value="1"/>
</dbReference>
<dbReference type="VGNC" id="VGNC:29584">
    <property type="gene designation" value="GPR35"/>
</dbReference>
<comment type="similarity">
    <text evidence="10">Belongs to the G-protein coupled receptor 1 family.</text>
</comment>
<evidence type="ECO:0000313" key="16">
    <source>
        <dbReference type="VGNC" id="VGNC:29584"/>
    </source>
</evidence>
<evidence type="ECO:0000256" key="7">
    <source>
        <dbReference type="ARBA" id="ARBA00023170"/>
    </source>
</evidence>
<dbReference type="PANTHER" id="PTHR24232:SF54">
    <property type="entry name" value="G-PROTEIN COUPLED RECEPTOR 35"/>
    <property type="match status" value="1"/>
</dbReference>
<feature type="transmembrane region" description="Helical" evidence="12">
    <location>
        <begin position="365"/>
        <end position="390"/>
    </location>
</feature>
<feature type="transmembrane region" description="Helical" evidence="12">
    <location>
        <begin position="324"/>
        <end position="345"/>
    </location>
</feature>
<dbReference type="STRING" id="9913.ENSBTAP00000021281"/>
<dbReference type="PROSITE" id="PS50262">
    <property type="entry name" value="G_PROTEIN_RECEP_F1_2"/>
    <property type="match status" value="1"/>
</dbReference>
<dbReference type="AlphaFoldDB" id="F1N600"/>
<evidence type="ECO:0000256" key="2">
    <source>
        <dbReference type="ARBA" id="ARBA00022475"/>
    </source>
</evidence>
<evidence type="ECO:0000313" key="15">
    <source>
        <dbReference type="Proteomes" id="UP000009136"/>
    </source>
</evidence>
<dbReference type="FunCoup" id="F1N600">
    <property type="interactions" value="160"/>
</dbReference>
<feature type="region of interest" description="Disordered" evidence="11">
    <location>
        <begin position="1"/>
        <end position="54"/>
    </location>
</feature>
<dbReference type="CDD" id="cd15164">
    <property type="entry name" value="7tmA_GPR35-like"/>
    <property type="match status" value="1"/>
</dbReference>
<evidence type="ECO:0000256" key="11">
    <source>
        <dbReference type="SAM" id="MobiDB-lite"/>
    </source>
</evidence>
<keyword evidence="8" id="KW-0325">Glycoprotein</keyword>
<accession>F1N600</accession>
<dbReference type="VEuPathDB" id="HostDB:ENSBTAG00000030193"/>
<feature type="transmembrane region" description="Helical" evidence="12">
    <location>
        <begin position="411"/>
        <end position="435"/>
    </location>
</feature>
<keyword evidence="15" id="KW-1185">Reference proteome</keyword>
<proteinExistence type="inferred from homology"/>
<evidence type="ECO:0000313" key="14">
    <source>
        <dbReference type="Ensembl" id="ENSBTAP00000021281.7"/>
    </source>
</evidence>
<evidence type="ECO:0000259" key="13">
    <source>
        <dbReference type="PROSITE" id="PS50262"/>
    </source>
</evidence>
<evidence type="ECO:0000256" key="5">
    <source>
        <dbReference type="ARBA" id="ARBA00023040"/>
    </source>
</evidence>
<feature type="transmembrane region" description="Helical" evidence="12">
    <location>
        <begin position="213"/>
        <end position="235"/>
    </location>
</feature>
<dbReference type="PANTHER" id="PTHR24232">
    <property type="entry name" value="G-PROTEIN COUPLED RECEPTOR"/>
    <property type="match status" value="1"/>
</dbReference>
<sequence length="497" mass="54158">MAGTPLPPQVRRLGVAVVEERGPGGSAVPRAKHGDGDGGPGHTQQPPRERPRLPGTSLEEVHLDRAGMPTSCSIASTIFSQTPTIPRGEGPRPQGRRSPCLQSRIWTPTRHRLPHRLLGRCEAGEESPRQPWSGLAQAVGSPMGCHCHQPAHCLPALRVRSGRCRDPAHPAPLPHQPFGRTCRGVSSSGGNQRVSPGIMNSSNCSSWDANPVYYTYMGGLLALGLLLNGLALWVLCWRLPRWTETRIYMANLAVADLCLLCALPSFLYFQKQTSKDTPLCQISQAVYLLNRYMSISLVTAIAVDRYVAVRHPLRARRLRSPGRAAAVCTALWAVVLGSLVLRWFLDVQDGGFCFAVRSGRSTYTGVFSLLGFYLPLAVLVFCSLQVVTALTQRPEANPGQAEATQKASRMVLANLAVFVVCFLPFHMVLTMRVALGLQTCAIKVAMQITSRLSDANCCLDAICYYFMAKEFQEASVSTTSPRAKAHKSKDSVTMTLT</sequence>
<protein>
    <submittedName>
        <fullName evidence="14">G protein-coupled receptor 35</fullName>
    </submittedName>
</protein>
<comment type="subcellular location">
    <subcellularLocation>
        <location evidence="1">Cell membrane</location>
        <topology evidence="1">Multi-pass membrane protein</topology>
    </subcellularLocation>
</comment>
<name>F1N600_BOVIN</name>
<dbReference type="OrthoDB" id="6086428at2759"/>
<dbReference type="Ensembl" id="ENSBTAT00000021281.7">
    <property type="protein sequence ID" value="ENSBTAP00000021281.7"/>
    <property type="gene ID" value="ENSBTAG00000030193.5"/>
</dbReference>
<dbReference type="eggNOG" id="ENOG502S0QN">
    <property type="taxonomic scope" value="Eukaryota"/>
</dbReference>
<dbReference type="GO" id="GO:0004930">
    <property type="term" value="F:G protein-coupled receptor activity"/>
    <property type="evidence" value="ECO:0000318"/>
    <property type="project" value="GO_Central"/>
</dbReference>
<dbReference type="Bgee" id="ENSBTAG00000030193">
    <property type="expression patterns" value="Expressed in blood and 61 other cell types or tissues"/>
</dbReference>
<feature type="domain" description="G-protein coupled receptors family 1 profile" evidence="13">
    <location>
        <begin position="227"/>
        <end position="464"/>
    </location>
</feature>
<evidence type="ECO:0000256" key="4">
    <source>
        <dbReference type="ARBA" id="ARBA00022989"/>
    </source>
</evidence>
<evidence type="ECO:0000256" key="12">
    <source>
        <dbReference type="SAM" id="Phobius"/>
    </source>
</evidence>
<reference evidence="14" key="2">
    <citation type="submission" date="2025-08" db="UniProtKB">
        <authorList>
            <consortium name="Ensembl"/>
        </authorList>
    </citation>
    <scope>IDENTIFICATION</scope>
    <source>
        <strain evidence="14">Hereford</strain>
    </source>
</reference>
<dbReference type="Reactome" id="R-BTA-373076">
    <property type="pathway name" value="Class A/1 (Rhodopsin-like receptors)"/>
</dbReference>
<dbReference type="Pfam" id="PF00001">
    <property type="entry name" value="7tm_1"/>
    <property type="match status" value="1"/>
</dbReference>
<keyword evidence="9 10" id="KW-0807">Transducer</keyword>
<keyword evidence="7 10" id="KW-0675">Receptor</keyword>
<evidence type="ECO:0000256" key="8">
    <source>
        <dbReference type="ARBA" id="ARBA00023180"/>
    </source>
</evidence>
<organism evidence="14 15">
    <name type="scientific">Bos taurus</name>
    <name type="common">Bovine</name>
    <dbReference type="NCBI Taxonomy" id="9913"/>
    <lineage>
        <taxon>Eukaryota</taxon>
        <taxon>Metazoa</taxon>
        <taxon>Chordata</taxon>
        <taxon>Craniata</taxon>
        <taxon>Vertebrata</taxon>
        <taxon>Euteleostomi</taxon>
        <taxon>Mammalia</taxon>
        <taxon>Eutheria</taxon>
        <taxon>Laurasiatheria</taxon>
        <taxon>Artiodactyla</taxon>
        <taxon>Ruminantia</taxon>
        <taxon>Pecora</taxon>
        <taxon>Bovidae</taxon>
        <taxon>Bovinae</taxon>
        <taxon>Bos</taxon>
    </lineage>
</organism>
<dbReference type="GO" id="GO:0004950">
    <property type="term" value="F:chemokine receptor activity"/>
    <property type="evidence" value="ECO:0007669"/>
    <property type="project" value="InterPro"/>
</dbReference>
<dbReference type="PROSITE" id="PS00237">
    <property type="entry name" value="G_PROTEIN_RECEP_F1_1"/>
    <property type="match status" value="1"/>
</dbReference>
<feature type="transmembrane region" description="Helical" evidence="12">
    <location>
        <begin position="247"/>
        <end position="269"/>
    </location>
</feature>
<dbReference type="Gene3D" id="1.20.1070.10">
    <property type="entry name" value="Rhodopsin 7-helix transmembrane proteins"/>
    <property type="match status" value="1"/>
</dbReference>
<evidence type="ECO:0000256" key="3">
    <source>
        <dbReference type="ARBA" id="ARBA00022692"/>
    </source>
</evidence>
<feature type="region of interest" description="Disordered" evidence="11">
    <location>
        <begin position="81"/>
        <end position="101"/>
    </location>
</feature>
<keyword evidence="4 12" id="KW-1133">Transmembrane helix</keyword>
<evidence type="ECO:0000256" key="9">
    <source>
        <dbReference type="ARBA" id="ARBA00023224"/>
    </source>
</evidence>
<evidence type="ECO:0000256" key="1">
    <source>
        <dbReference type="ARBA" id="ARBA00004651"/>
    </source>
</evidence>
<feature type="compositionally biased region" description="Low complexity" evidence="11">
    <location>
        <begin position="86"/>
        <end position="99"/>
    </location>
</feature>
<keyword evidence="5 10" id="KW-0297">G-protein coupled receptor</keyword>
<dbReference type="HOGENOM" id="CLU_009579_8_2_1"/>
<dbReference type="InterPro" id="IPR017452">
    <property type="entry name" value="GPCR_Rhodpsn_7TM"/>
</dbReference>
<keyword evidence="6 12" id="KW-0472">Membrane</keyword>
<evidence type="ECO:0000256" key="6">
    <source>
        <dbReference type="ARBA" id="ARBA00023136"/>
    </source>
</evidence>
<dbReference type="InterPro" id="IPR000276">
    <property type="entry name" value="GPCR_Rhodpsn"/>
</dbReference>
<dbReference type="PRINTS" id="PR00237">
    <property type="entry name" value="GPCRRHODOPSN"/>
</dbReference>